<keyword evidence="2" id="KW-0963">Cytoplasm</keyword>
<organism evidence="3 4">
    <name type="scientific">Pedobacter yulinensis</name>
    <dbReference type="NCBI Taxonomy" id="2126353"/>
    <lineage>
        <taxon>Bacteria</taxon>
        <taxon>Pseudomonadati</taxon>
        <taxon>Bacteroidota</taxon>
        <taxon>Sphingobacteriia</taxon>
        <taxon>Sphingobacteriales</taxon>
        <taxon>Sphingobacteriaceae</taxon>
        <taxon>Pedobacter</taxon>
    </lineage>
</organism>
<name>A0A2T3HKM3_9SPHI</name>
<dbReference type="RefSeq" id="WP_107215268.1">
    <property type="nucleotide sequence ID" value="NZ_KZ686269.1"/>
</dbReference>
<dbReference type="AlphaFoldDB" id="A0A2T3HKM3"/>
<dbReference type="GO" id="GO:0005737">
    <property type="term" value="C:cytoplasm"/>
    <property type="evidence" value="ECO:0007669"/>
    <property type="project" value="UniProtKB-SubCell"/>
</dbReference>
<dbReference type="InterPro" id="IPR005627">
    <property type="entry name" value="CutC-like"/>
</dbReference>
<proteinExistence type="inferred from homology"/>
<dbReference type="InterPro" id="IPR036822">
    <property type="entry name" value="CutC-like_dom_sf"/>
</dbReference>
<gene>
    <name evidence="2" type="primary">cutC</name>
    <name evidence="3" type="ORF">C7T94_10300</name>
</gene>
<dbReference type="GO" id="GO:0005507">
    <property type="term" value="F:copper ion binding"/>
    <property type="evidence" value="ECO:0007669"/>
    <property type="project" value="TreeGrafter"/>
</dbReference>
<comment type="caution">
    <text evidence="2">Once thought to be involved in copper homeostasis, experiments in E.coli have shown this is not the case.</text>
</comment>
<sequence>MTGIEVCANSLPSALAAQEGGAIRVEFCDNLAEGGTTPSAGQLLLARQSLHIGLWPIIRPRGGDFLYSDLEFRIMQEDIKLCKSIGCDGVVTGILMADGQIDTARMRQLVELALPMPLAFHRAFDMSRNFEEALGELIGLGIKRVLSSGGKSSAWAGRETLAALVKLAQAQIEIMPGAGVNAENIGELRATGATQFHASCKTSISSRMNFRNHDALMGSLTDEYSYEQTTAARVRELVNALQAAG</sequence>
<dbReference type="Proteomes" id="UP000240912">
    <property type="component" value="Unassembled WGS sequence"/>
</dbReference>
<dbReference type="PANTHER" id="PTHR12598">
    <property type="entry name" value="COPPER HOMEOSTASIS PROTEIN CUTC"/>
    <property type="match status" value="1"/>
</dbReference>
<accession>A0A2T3HKM3</accession>
<comment type="subcellular location">
    <subcellularLocation>
        <location evidence="2">Cytoplasm</location>
    </subcellularLocation>
</comment>
<dbReference type="Pfam" id="PF03932">
    <property type="entry name" value="CutC"/>
    <property type="match status" value="1"/>
</dbReference>
<reference evidence="3 4" key="1">
    <citation type="submission" date="2018-03" db="EMBL/GenBank/DDBJ databases">
        <authorList>
            <person name="Keele B.F."/>
        </authorList>
    </citation>
    <scope>NUCLEOTIDE SEQUENCE [LARGE SCALE GENOMIC DNA]</scope>
    <source>
        <strain evidence="3 4">YL28-9</strain>
    </source>
</reference>
<dbReference type="Gene3D" id="3.20.20.380">
    <property type="entry name" value="Copper homeostasis (CutC) domain"/>
    <property type="match status" value="1"/>
</dbReference>
<comment type="caution">
    <text evidence="3">The sequence shown here is derived from an EMBL/GenBank/DDBJ whole genome shotgun (WGS) entry which is preliminary data.</text>
</comment>
<dbReference type="OrthoDB" id="9815677at2"/>
<evidence type="ECO:0000256" key="1">
    <source>
        <dbReference type="ARBA" id="ARBA00007768"/>
    </source>
</evidence>
<dbReference type="EMBL" id="PYLS01000005">
    <property type="protein sequence ID" value="PST83008.1"/>
    <property type="molecule type" value="Genomic_DNA"/>
</dbReference>
<evidence type="ECO:0000256" key="2">
    <source>
        <dbReference type="HAMAP-Rule" id="MF_00795"/>
    </source>
</evidence>
<comment type="similarity">
    <text evidence="1 2">Belongs to the CutC family.</text>
</comment>
<dbReference type="HAMAP" id="MF_00795">
    <property type="entry name" value="CutC"/>
    <property type="match status" value="1"/>
</dbReference>
<keyword evidence="4" id="KW-1185">Reference proteome</keyword>
<evidence type="ECO:0000313" key="3">
    <source>
        <dbReference type="EMBL" id="PST83008.1"/>
    </source>
</evidence>
<protein>
    <recommendedName>
        <fullName evidence="2">PF03932 family protein CutC</fullName>
    </recommendedName>
</protein>
<evidence type="ECO:0000313" key="4">
    <source>
        <dbReference type="Proteomes" id="UP000240912"/>
    </source>
</evidence>
<dbReference type="FunFam" id="3.20.20.380:FF:000001">
    <property type="entry name" value="Copper homeostasis protein CutC"/>
    <property type="match status" value="1"/>
</dbReference>
<dbReference type="PANTHER" id="PTHR12598:SF0">
    <property type="entry name" value="COPPER HOMEOSTASIS PROTEIN CUTC HOMOLOG"/>
    <property type="match status" value="1"/>
</dbReference>
<dbReference type="SUPFAM" id="SSF110395">
    <property type="entry name" value="CutC-like"/>
    <property type="match status" value="1"/>
</dbReference>